<organism evidence="3">
    <name type="scientific">uncultured Thermomicrobiales bacterium</name>
    <dbReference type="NCBI Taxonomy" id="1645740"/>
    <lineage>
        <taxon>Bacteria</taxon>
        <taxon>Pseudomonadati</taxon>
        <taxon>Thermomicrobiota</taxon>
        <taxon>Thermomicrobia</taxon>
        <taxon>Thermomicrobiales</taxon>
        <taxon>environmental samples</taxon>
    </lineage>
</organism>
<dbReference type="InterPro" id="IPR019060">
    <property type="entry name" value="DUF2382"/>
</dbReference>
<dbReference type="NCBIfam" id="TIGR02271">
    <property type="entry name" value="YsnF/AvaK domain"/>
    <property type="match status" value="2"/>
</dbReference>
<proteinExistence type="predicted"/>
<feature type="region of interest" description="Disordered" evidence="1">
    <location>
        <begin position="290"/>
        <end position="319"/>
    </location>
</feature>
<reference evidence="3" key="1">
    <citation type="submission" date="2020-02" db="EMBL/GenBank/DDBJ databases">
        <authorList>
            <person name="Meier V. D."/>
        </authorList>
    </citation>
    <scope>NUCLEOTIDE SEQUENCE</scope>
    <source>
        <strain evidence="3">AVDCRST_MAG88</strain>
    </source>
</reference>
<evidence type="ECO:0000313" key="3">
    <source>
        <dbReference type="EMBL" id="CAA9578714.1"/>
    </source>
</evidence>
<name>A0A6J4VNM8_9BACT</name>
<dbReference type="InterPro" id="IPR052967">
    <property type="entry name" value="Stress_Response_Assoc"/>
</dbReference>
<gene>
    <name evidence="3" type="ORF">AVDCRST_MAG88-3081</name>
</gene>
<sequence length="439" mass="47573">MSIGERDIQEGFEAYTADGELIGTVRESQADYLHVHHGRLFGQDEYYFPASVVGRIEGRRVHLTLTRSALEGRDWSVRPRGDGAREDRAGLAGGVGVGATAGTTTGTRDLVGDVTEGALAGAETLDQREIVLPVVEERLDITRRPVEVGEVVINREIIAQQRTIPVEVAHEEVRIERRAANREALPEDLRLTGGEALALLTVDRPAIIPIIEEVVEVRKQLLVREELVVTKMRVTEERTVTETVRRTEPVVDATGRLERADETATSIAPTTGMVGAGAADLTPTRGMAPAGGIAPDLTPNRGTTGTGATGVSGATTGGEAALRDEREIVVPLVEEQLDITKRSVELGEVVVSREVTSTEQTVPVEVAHEEVRVERRAASREATADDLRRAGGEGLALLGFGESVIIPIVEETIDVRKRMMIREELVLTKVRISERHDVT</sequence>
<evidence type="ECO:0000256" key="1">
    <source>
        <dbReference type="SAM" id="MobiDB-lite"/>
    </source>
</evidence>
<accession>A0A6J4VNM8</accession>
<evidence type="ECO:0000259" key="2">
    <source>
        <dbReference type="Pfam" id="PF09557"/>
    </source>
</evidence>
<feature type="domain" description="DUF2382" evidence="2">
    <location>
        <begin position="331"/>
        <end position="438"/>
    </location>
</feature>
<protein>
    <recommendedName>
        <fullName evidence="2">DUF2382 domain-containing protein</fullName>
    </recommendedName>
</protein>
<dbReference type="AlphaFoldDB" id="A0A6J4VNM8"/>
<dbReference type="EMBL" id="CADCWM010000743">
    <property type="protein sequence ID" value="CAA9578714.1"/>
    <property type="molecule type" value="Genomic_DNA"/>
</dbReference>
<feature type="domain" description="DUF2382" evidence="2">
    <location>
        <begin position="132"/>
        <end position="250"/>
    </location>
</feature>
<feature type="non-terminal residue" evidence="3">
    <location>
        <position position="439"/>
    </location>
</feature>
<dbReference type="PANTHER" id="PTHR38463:SF1">
    <property type="entry name" value="STRESS RESPONSE PROTEIN YSNF"/>
    <property type="match status" value="1"/>
</dbReference>
<dbReference type="Pfam" id="PF09557">
    <property type="entry name" value="DUF2382"/>
    <property type="match status" value="2"/>
</dbReference>
<dbReference type="PANTHER" id="PTHR38463">
    <property type="entry name" value="STRESS RESPONSE PROTEIN YSNF"/>
    <property type="match status" value="1"/>
</dbReference>